<dbReference type="Pfam" id="PF00561">
    <property type="entry name" value="Abhydrolase_1"/>
    <property type="match status" value="1"/>
</dbReference>
<dbReference type="AlphaFoldDB" id="W6MT00"/>
<feature type="active site" description="Charge relay system" evidence="2">
    <location>
        <position position="369"/>
    </location>
</feature>
<protein>
    <recommendedName>
        <fullName evidence="3">AB hydrolase-1 domain-containing protein</fullName>
    </recommendedName>
</protein>
<dbReference type="STRING" id="1382522.W6MT00"/>
<evidence type="ECO:0000256" key="2">
    <source>
        <dbReference type="PIRSR" id="PIRSR005211-1"/>
    </source>
</evidence>
<evidence type="ECO:0000313" key="5">
    <source>
        <dbReference type="Proteomes" id="UP000019384"/>
    </source>
</evidence>
<dbReference type="OrthoDB" id="5954035at2759"/>
<dbReference type="RefSeq" id="XP_022460337.1">
    <property type="nucleotide sequence ID" value="XM_022601053.1"/>
</dbReference>
<reference evidence="4" key="2">
    <citation type="submission" date="2014-02" db="EMBL/GenBank/DDBJ databases">
        <title>Complete DNA sequence of /Kuraishia capsulata/ illustrates novel genomic features among budding yeasts (/Saccharomycotina/).</title>
        <authorList>
            <person name="Morales L."/>
            <person name="Noel B."/>
            <person name="Porcel B."/>
            <person name="Marcet-Houben M."/>
            <person name="Hullo M-F."/>
            <person name="Sacerdot C."/>
            <person name="Tekaia F."/>
            <person name="Leh-Louis V."/>
            <person name="Despons L."/>
            <person name="Khanna V."/>
            <person name="Aury J-M."/>
            <person name="Barbe V."/>
            <person name="Couloux A."/>
            <person name="Labadie K."/>
            <person name="Pelletier E."/>
            <person name="Souciet J-L."/>
            <person name="Boekhout T."/>
            <person name="Gabaldon T."/>
            <person name="Wincker P."/>
            <person name="Dujon B."/>
        </authorList>
    </citation>
    <scope>NUCLEOTIDE SEQUENCE</scope>
    <source>
        <strain evidence="4">CBS 1993</strain>
    </source>
</reference>
<dbReference type="PANTHER" id="PTHR10794:SF44">
    <property type="entry name" value="MEDIUM-CHAIN FATTY ACID ETHYL ESTER SYNTHASE_ESTERASE 1-RELATED"/>
    <property type="match status" value="1"/>
</dbReference>
<dbReference type="InterPro" id="IPR012020">
    <property type="entry name" value="ABHD4"/>
</dbReference>
<name>W6MT00_9ASCO</name>
<dbReference type="GO" id="GO:0008126">
    <property type="term" value="F:acetylesterase activity"/>
    <property type="evidence" value="ECO:0007669"/>
    <property type="project" value="TreeGrafter"/>
</dbReference>
<dbReference type="PIRSF" id="PIRSF005211">
    <property type="entry name" value="Ab_hydro_YheT"/>
    <property type="match status" value="1"/>
</dbReference>
<dbReference type="HOGENOM" id="CLU_032487_1_0_1"/>
<dbReference type="EMBL" id="HG793129">
    <property type="protein sequence ID" value="CDK28347.1"/>
    <property type="molecule type" value="Genomic_DNA"/>
</dbReference>
<comment type="similarity">
    <text evidence="1">Belongs to the AB hydrolase superfamily. AB hydrolase 4 family.</text>
</comment>
<proteinExistence type="inferred from homology"/>
<dbReference type="InterPro" id="IPR050960">
    <property type="entry name" value="AB_hydrolase_4_sf"/>
</dbReference>
<feature type="active site" description="Charge relay system" evidence="2">
    <location>
        <position position="238"/>
    </location>
</feature>
<sequence length="446" mass="50501">MPSWGFRNTVHAHYSNDTVKLASKDSEKSPVSLDELIKNNVPEFVNGARANFHPLLFNGTLQTMYLSKADYSKVYQVNYGRKIIEFPGEDADYPHLTSGQTTADYAILPLESREEFKAKCAETLPEGYPRLHPRTRYLTEDESKALDKDWASNDHDIVIINHGLAGGSHEPAIRGVVEKLFDHGKGMNVVVLNSRGCCRSKITTPELFSGFSTDDIRYFVDKIHKAYPTKLIYLMGFSFGGLLVANYLAEEAEKSVVTAAVTIGAPWDLLDSMYHLQHSWSGRKLFAPAITYFLTNLIKVNFEVLKQRPDIFGTEYKNPDIKSPPDFDDRYTAKYAGFVSASDYYRIVGPVNRMSQIQTPLVSINSLDDPTVSVNLPFKDAERNPYLYLMATDFGGHLAYLKPDGDLWIKDPVSKLFNAFGQQVAKKRPITEYKPPKSRYYYKIHK</sequence>
<organism evidence="4 5">
    <name type="scientific">Kuraishia capsulata CBS 1993</name>
    <dbReference type="NCBI Taxonomy" id="1382522"/>
    <lineage>
        <taxon>Eukaryota</taxon>
        <taxon>Fungi</taxon>
        <taxon>Dikarya</taxon>
        <taxon>Ascomycota</taxon>
        <taxon>Saccharomycotina</taxon>
        <taxon>Pichiomycetes</taxon>
        <taxon>Pichiales</taxon>
        <taxon>Pichiaceae</taxon>
        <taxon>Kuraishia</taxon>
    </lineage>
</organism>
<dbReference type="GO" id="GO:0051792">
    <property type="term" value="P:medium-chain fatty acid biosynthetic process"/>
    <property type="evidence" value="ECO:0007669"/>
    <property type="project" value="TreeGrafter"/>
</dbReference>
<accession>W6MT00</accession>
<dbReference type="SUPFAM" id="SSF53474">
    <property type="entry name" value="alpha/beta-Hydrolases"/>
    <property type="match status" value="1"/>
</dbReference>
<dbReference type="Gene3D" id="3.40.50.1820">
    <property type="entry name" value="alpha/beta hydrolase"/>
    <property type="match status" value="1"/>
</dbReference>
<dbReference type="PANTHER" id="PTHR10794">
    <property type="entry name" value="ABHYDROLASE DOMAIN-CONTAINING PROTEIN"/>
    <property type="match status" value="1"/>
</dbReference>
<dbReference type="GO" id="GO:0047372">
    <property type="term" value="F:monoacylglycerol lipase activity"/>
    <property type="evidence" value="ECO:0007669"/>
    <property type="project" value="TreeGrafter"/>
</dbReference>
<dbReference type="GeneID" id="34521725"/>
<evidence type="ECO:0000259" key="3">
    <source>
        <dbReference type="Pfam" id="PF00561"/>
    </source>
</evidence>
<evidence type="ECO:0000313" key="4">
    <source>
        <dbReference type="EMBL" id="CDK28347.1"/>
    </source>
</evidence>
<dbReference type="GO" id="GO:0051793">
    <property type="term" value="P:medium-chain fatty acid catabolic process"/>
    <property type="evidence" value="ECO:0007669"/>
    <property type="project" value="TreeGrafter"/>
</dbReference>
<gene>
    <name evidence="4" type="ORF">KUCA_T00004329001</name>
</gene>
<reference evidence="4" key="1">
    <citation type="submission" date="2013-12" db="EMBL/GenBank/DDBJ databases">
        <authorList>
            <person name="Genoscope - CEA"/>
        </authorList>
    </citation>
    <scope>NUCLEOTIDE SEQUENCE</scope>
    <source>
        <strain evidence="4">CBS 1993</strain>
    </source>
</reference>
<keyword evidence="5" id="KW-1185">Reference proteome</keyword>
<feature type="domain" description="AB hydrolase-1" evidence="3">
    <location>
        <begin position="157"/>
        <end position="401"/>
    </location>
</feature>
<evidence type="ECO:0000256" key="1">
    <source>
        <dbReference type="ARBA" id="ARBA00010884"/>
    </source>
</evidence>
<dbReference type="Proteomes" id="UP000019384">
    <property type="component" value="Unassembled WGS sequence"/>
</dbReference>
<dbReference type="InterPro" id="IPR029058">
    <property type="entry name" value="AB_hydrolase_fold"/>
</dbReference>
<feature type="active site" description="Charge relay system" evidence="2">
    <location>
        <position position="397"/>
    </location>
</feature>
<dbReference type="InterPro" id="IPR000073">
    <property type="entry name" value="AB_hydrolase_1"/>
</dbReference>